<dbReference type="Gene3D" id="1.10.760.10">
    <property type="entry name" value="Cytochrome c-like domain"/>
    <property type="match status" value="1"/>
</dbReference>
<evidence type="ECO:0000256" key="1">
    <source>
        <dbReference type="ARBA" id="ARBA00022617"/>
    </source>
</evidence>
<comment type="caution">
    <text evidence="7">The sequence shown here is derived from an EMBL/GenBank/DDBJ whole genome shotgun (WGS) entry which is preliminary data.</text>
</comment>
<dbReference type="SUPFAM" id="SSF46626">
    <property type="entry name" value="Cytochrome c"/>
    <property type="match status" value="1"/>
</dbReference>
<dbReference type="RefSeq" id="WP_083967878.1">
    <property type="nucleotide sequence ID" value="NZ_LXER01000017.1"/>
</dbReference>
<name>A0A1B7IR33_9ENTR</name>
<evidence type="ECO:0000256" key="5">
    <source>
        <dbReference type="SAM" id="SignalP"/>
    </source>
</evidence>
<feature type="domain" description="Cytochrome c" evidence="6">
    <location>
        <begin position="21"/>
        <end position="115"/>
    </location>
</feature>
<evidence type="ECO:0000313" key="7">
    <source>
        <dbReference type="EMBL" id="OAT32200.1"/>
    </source>
</evidence>
<dbReference type="Pfam" id="PF00034">
    <property type="entry name" value="Cytochrom_C"/>
    <property type="match status" value="1"/>
</dbReference>
<keyword evidence="5" id="KW-0732">Signal</keyword>
<dbReference type="AlphaFoldDB" id="A0A1B7IR33"/>
<feature type="chain" id="PRO_5008594284" evidence="5">
    <location>
        <begin position="24"/>
        <end position="147"/>
    </location>
</feature>
<gene>
    <name evidence="7" type="ORF">M975_2092</name>
</gene>
<dbReference type="Proteomes" id="UP000078410">
    <property type="component" value="Unassembled WGS sequence"/>
</dbReference>
<dbReference type="InterPro" id="IPR036909">
    <property type="entry name" value="Cyt_c-like_dom_sf"/>
</dbReference>
<dbReference type="InterPro" id="IPR009056">
    <property type="entry name" value="Cyt_c-like_dom"/>
</dbReference>
<keyword evidence="8" id="KW-1185">Reference proteome</keyword>
<dbReference type="GO" id="GO:0009055">
    <property type="term" value="F:electron transfer activity"/>
    <property type="evidence" value="ECO:0007669"/>
    <property type="project" value="InterPro"/>
</dbReference>
<dbReference type="GO" id="GO:0020037">
    <property type="term" value="F:heme binding"/>
    <property type="evidence" value="ECO:0007669"/>
    <property type="project" value="InterPro"/>
</dbReference>
<proteinExistence type="predicted"/>
<dbReference type="PROSITE" id="PS51007">
    <property type="entry name" value="CYTC"/>
    <property type="match status" value="1"/>
</dbReference>
<keyword evidence="1 4" id="KW-0349">Heme</keyword>
<dbReference type="GO" id="GO:0046872">
    <property type="term" value="F:metal ion binding"/>
    <property type="evidence" value="ECO:0007669"/>
    <property type="project" value="UniProtKB-KW"/>
</dbReference>
<protein>
    <submittedName>
        <fullName evidence="7">Cytochrome c family protein</fullName>
    </submittedName>
</protein>
<feature type="signal peptide" evidence="5">
    <location>
        <begin position="1"/>
        <end position="23"/>
    </location>
</feature>
<dbReference type="OrthoDB" id="9757546at2"/>
<evidence type="ECO:0000256" key="4">
    <source>
        <dbReference type="PROSITE-ProRule" id="PRU00433"/>
    </source>
</evidence>
<evidence type="ECO:0000313" key="8">
    <source>
        <dbReference type="Proteomes" id="UP000078410"/>
    </source>
</evidence>
<reference evidence="7 8" key="1">
    <citation type="submission" date="2016-04" db="EMBL/GenBank/DDBJ databases">
        <title>ATOL: Assembling a taxonomically balanced genome-scale reconstruction of the evolutionary history of the Enterobacteriaceae.</title>
        <authorList>
            <person name="Plunkett G.III."/>
            <person name="Neeno-Eckwall E.C."/>
            <person name="Glasner J.D."/>
            <person name="Perna N.T."/>
        </authorList>
    </citation>
    <scope>NUCLEOTIDE SEQUENCE [LARGE SCALE GENOMIC DNA]</scope>
    <source>
        <strain evidence="7 8">ATCC 51605</strain>
    </source>
</reference>
<dbReference type="PATRIC" id="fig|1354251.4.peg.2165"/>
<keyword evidence="3 4" id="KW-0408">Iron</keyword>
<dbReference type="EMBL" id="LXER01000017">
    <property type="protein sequence ID" value="OAT32200.1"/>
    <property type="molecule type" value="Genomic_DNA"/>
</dbReference>
<evidence type="ECO:0000256" key="2">
    <source>
        <dbReference type="ARBA" id="ARBA00022723"/>
    </source>
</evidence>
<evidence type="ECO:0000259" key="6">
    <source>
        <dbReference type="PROSITE" id="PS51007"/>
    </source>
</evidence>
<organism evidence="7 8">
    <name type="scientific">Buttiauxella brennerae ATCC 51605</name>
    <dbReference type="NCBI Taxonomy" id="1354251"/>
    <lineage>
        <taxon>Bacteria</taxon>
        <taxon>Pseudomonadati</taxon>
        <taxon>Pseudomonadota</taxon>
        <taxon>Gammaproteobacteria</taxon>
        <taxon>Enterobacterales</taxon>
        <taxon>Enterobacteriaceae</taxon>
        <taxon>Buttiauxella</taxon>
    </lineage>
</organism>
<accession>A0A1B7IR33</accession>
<evidence type="ECO:0000256" key="3">
    <source>
        <dbReference type="ARBA" id="ARBA00023004"/>
    </source>
</evidence>
<keyword evidence="2 4" id="KW-0479">Metal-binding</keyword>
<sequence length="147" mass="15591">MNNTSFAWLAGLFASTLSLSALASDGHEKFVNNCSGCHGLEAEGIPGLAPALNNPDLWNKLGAKRNEYIAGVVTGGLSGKLKSKGNDYDGLVMPPQDFIETADLVDITRYVINDVNKVDGAPDATLINQLKSAPKSHEDLHKLRNGG</sequence>